<evidence type="ECO:0000313" key="1">
    <source>
        <dbReference type="EMBL" id="CAG8563439.1"/>
    </source>
</evidence>
<proteinExistence type="predicted"/>
<comment type="caution">
    <text evidence="1">The sequence shown here is derived from an EMBL/GenBank/DDBJ whole genome shotgun (WGS) entry which is preliminary data.</text>
</comment>
<reference evidence="1" key="1">
    <citation type="submission" date="2021-06" db="EMBL/GenBank/DDBJ databases">
        <authorList>
            <person name="Kallberg Y."/>
            <person name="Tangrot J."/>
            <person name="Rosling A."/>
        </authorList>
    </citation>
    <scope>NUCLEOTIDE SEQUENCE</scope>
    <source>
        <strain evidence="1">IA702</strain>
    </source>
</reference>
<name>A0A9N9BCG6_9GLOM</name>
<evidence type="ECO:0000313" key="2">
    <source>
        <dbReference type="Proteomes" id="UP000789572"/>
    </source>
</evidence>
<dbReference type="AlphaFoldDB" id="A0A9N9BCG6"/>
<dbReference type="Proteomes" id="UP000789572">
    <property type="component" value="Unassembled WGS sequence"/>
</dbReference>
<gene>
    <name evidence="1" type="ORF">POCULU_LOCUS5629</name>
</gene>
<accession>A0A9N9BCG6</accession>
<keyword evidence="2" id="KW-1185">Reference proteome</keyword>
<dbReference type="EMBL" id="CAJVPJ010000891">
    <property type="protein sequence ID" value="CAG8563439.1"/>
    <property type="molecule type" value="Genomic_DNA"/>
</dbReference>
<organism evidence="1 2">
    <name type="scientific">Paraglomus occultum</name>
    <dbReference type="NCBI Taxonomy" id="144539"/>
    <lineage>
        <taxon>Eukaryota</taxon>
        <taxon>Fungi</taxon>
        <taxon>Fungi incertae sedis</taxon>
        <taxon>Mucoromycota</taxon>
        <taxon>Glomeromycotina</taxon>
        <taxon>Glomeromycetes</taxon>
        <taxon>Paraglomerales</taxon>
        <taxon>Paraglomeraceae</taxon>
        <taxon>Paraglomus</taxon>
    </lineage>
</organism>
<sequence>MSIPVPERSMRLPTLIVTSGWFHARPPRSRDDGPRPIYEPDVWNVYALAYNTFGSRKDDVELYTSKCFFNFFLNISPNTLVCFNRDIANF</sequence>
<protein>
    <submittedName>
        <fullName evidence="1">2412_t:CDS:1</fullName>
    </submittedName>
</protein>